<reference evidence="2" key="2">
    <citation type="submission" date="2020-08" db="EMBL/GenBank/DDBJ databases">
        <authorList>
            <person name="Chen M."/>
            <person name="Teng W."/>
            <person name="Zhao L."/>
            <person name="Hu C."/>
            <person name="Zhou Y."/>
            <person name="Han B."/>
            <person name="Song L."/>
            <person name="Shu W."/>
        </authorList>
    </citation>
    <scope>NUCLEOTIDE SEQUENCE</scope>
    <source>
        <strain evidence="2">FACHB-1375</strain>
    </source>
</reference>
<organism evidence="2 3">
    <name type="scientific">Aerosakkonema funiforme FACHB-1375</name>
    <dbReference type="NCBI Taxonomy" id="2949571"/>
    <lineage>
        <taxon>Bacteria</taxon>
        <taxon>Bacillati</taxon>
        <taxon>Cyanobacteriota</taxon>
        <taxon>Cyanophyceae</taxon>
        <taxon>Oscillatoriophycideae</taxon>
        <taxon>Aerosakkonematales</taxon>
        <taxon>Aerosakkonemataceae</taxon>
        <taxon>Aerosakkonema</taxon>
    </lineage>
</organism>
<keyword evidence="1" id="KW-0472">Membrane</keyword>
<reference evidence="2" key="1">
    <citation type="journal article" date="2015" name="ISME J.">
        <title>Draft Genome Sequence of Streptomyces incarnatus NRRL8089, which Produces the Nucleoside Antibiotic Sinefungin.</title>
        <authorList>
            <person name="Oshima K."/>
            <person name="Hattori M."/>
            <person name="Shimizu H."/>
            <person name="Fukuda K."/>
            <person name="Nemoto M."/>
            <person name="Inagaki K."/>
            <person name="Tamura T."/>
        </authorList>
    </citation>
    <scope>NUCLEOTIDE SEQUENCE</scope>
    <source>
        <strain evidence="2">FACHB-1375</strain>
    </source>
</reference>
<protein>
    <submittedName>
        <fullName evidence="2">Uncharacterized protein</fullName>
    </submittedName>
</protein>
<accession>A0A926VG99</accession>
<keyword evidence="1" id="KW-0812">Transmembrane</keyword>
<keyword evidence="3" id="KW-1185">Reference proteome</keyword>
<dbReference type="EMBL" id="JACJPW010000033">
    <property type="protein sequence ID" value="MBD2182232.1"/>
    <property type="molecule type" value="Genomic_DNA"/>
</dbReference>
<keyword evidence="1" id="KW-1133">Transmembrane helix</keyword>
<dbReference type="RefSeq" id="WP_190465043.1">
    <property type="nucleotide sequence ID" value="NZ_JACJPW010000033.1"/>
</dbReference>
<evidence type="ECO:0000256" key="1">
    <source>
        <dbReference type="SAM" id="Phobius"/>
    </source>
</evidence>
<feature type="transmembrane region" description="Helical" evidence="1">
    <location>
        <begin position="38"/>
        <end position="60"/>
    </location>
</feature>
<name>A0A926VG99_9CYAN</name>
<sequence length="69" mass="7031">MSTLTSKSALLLGASCVSTIAAVGSIFELSSGEPQLGSLATTIILAISLPLGGFLFYAAVKDAKENQQQ</sequence>
<gene>
    <name evidence="2" type="ORF">H6G03_14170</name>
</gene>
<dbReference type="Proteomes" id="UP000641646">
    <property type="component" value="Unassembled WGS sequence"/>
</dbReference>
<comment type="caution">
    <text evidence="2">The sequence shown here is derived from an EMBL/GenBank/DDBJ whole genome shotgun (WGS) entry which is preliminary data.</text>
</comment>
<dbReference type="AlphaFoldDB" id="A0A926VG99"/>
<proteinExistence type="predicted"/>
<evidence type="ECO:0000313" key="3">
    <source>
        <dbReference type="Proteomes" id="UP000641646"/>
    </source>
</evidence>
<evidence type="ECO:0000313" key="2">
    <source>
        <dbReference type="EMBL" id="MBD2182232.1"/>
    </source>
</evidence>